<keyword evidence="1" id="KW-0812">Transmembrane</keyword>
<accession>E6PFS7</accession>
<evidence type="ECO:0000313" key="2">
    <source>
        <dbReference type="EMBL" id="CBH75314.1"/>
    </source>
</evidence>
<dbReference type="AlphaFoldDB" id="E6PFS7"/>
<reference evidence="2" key="1">
    <citation type="submission" date="2009-10" db="EMBL/GenBank/DDBJ databases">
        <title>Diversity of trophic interactions inside an arsenic-rich microbial ecosystem.</title>
        <authorList>
            <person name="Bertin P.N."/>
            <person name="Heinrich-Salmeron A."/>
            <person name="Pelletier E."/>
            <person name="Goulhen-Chollet F."/>
            <person name="Arsene-Ploetze F."/>
            <person name="Gallien S."/>
            <person name="Calteau A."/>
            <person name="Vallenet D."/>
            <person name="Casiot C."/>
            <person name="Chane-Woon-Ming B."/>
            <person name="Giloteaux L."/>
            <person name="Barakat M."/>
            <person name="Bonnefoy V."/>
            <person name="Bruneel O."/>
            <person name="Chandler M."/>
            <person name="Cleiss J."/>
            <person name="Duran R."/>
            <person name="Elbaz-Poulichet F."/>
            <person name="Fonknechten N."/>
            <person name="Lauga B."/>
            <person name="Mornico D."/>
            <person name="Ortet P."/>
            <person name="Schaeffer C."/>
            <person name="Siguier P."/>
            <person name="Alexander Thil Smith A."/>
            <person name="Van Dorsselaer A."/>
            <person name="Weissenbach J."/>
            <person name="Medigue C."/>
            <person name="Le Paslier D."/>
        </authorList>
    </citation>
    <scope>NUCLEOTIDE SEQUENCE</scope>
</reference>
<protein>
    <submittedName>
        <fullName evidence="2">Uncharacterized protein</fullName>
    </submittedName>
</protein>
<gene>
    <name evidence="2" type="ORF">CARN1_1331</name>
</gene>
<feature type="transmembrane region" description="Helical" evidence="1">
    <location>
        <begin position="20"/>
        <end position="46"/>
    </location>
</feature>
<keyword evidence="1" id="KW-0472">Membrane</keyword>
<dbReference type="EMBL" id="CABL01000008">
    <property type="protein sequence ID" value="CBH75314.1"/>
    <property type="molecule type" value="Genomic_DNA"/>
</dbReference>
<name>E6PFS7_9ZZZZ</name>
<proteinExistence type="predicted"/>
<evidence type="ECO:0000256" key="1">
    <source>
        <dbReference type="SAM" id="Phobius"/>
    </source>
</evidence>
<sequence>MLGCATAEGARGDAVAARAFGLVVVVGAAVAPGVEAAGFVVVAVFAQALKRTSASIAVAVLRIIDR</sequence>
<organism evidence="2">
    <name type="scientific">mine drainage metagenome</name>
    <dbReference type="NCBI Taxonomy" id="410659"/>
    <lineage>
        <taxon>unclassified sequences</taxon>
        <taxon>metagenomes</taxon>
        <taxon>ecological metagenomes</taxon>
    </lineage>
</organism>
<keyword evidence="1" id="KW-1133">Transmembrane helix</keyword>
<comment type="caution">
    <text evidence="2">The sequence shown here is derived from an EMBL/GenBank/DDBJ whole genome shotgun (WGS) entry which is preliminary data.</text>
</comment>